<accession>A0A6A6X5T8</accession>
<dbReference type="SUPFAM" id="SSF56112">
    <property type="entry name" value="Protein kinase-like (PK-like)"/>
    <property type="match status" value="1"/>
</dbReference>
<dbReference type="PANTHER" id="PTHR37542:SF3">
    <property type="entry name" value="PRION-INHIBITION AND PROPAGATION HELO DOMAIN-CONTAINING PROTEIN"/>
    <property type="match status" value="1"/>
</dbReference>
<organism evidence="2 3">
    <name type="scientific">Melanomma pulvis-pyrius CBS 109.77</name>
    <dbReference type="NCBI Taxonomy" id="1314802"/>
    <lineage>
        <taxon>Eukaryota</taxon>
        <taxon>Fungi</taxon>
        <taxon>Dikarya</taxon>
        <taxon>Ascomycota</taxon>
        <taxon>Pezizomycotina</taxon>
        <taxon>Dothideomycetes</taxon>
        <taxon>Pleosporomycetidae</taxon>
        <taxon>Pleosporales</taxon>
        <taxon>Melanommataceae</taxon>
        <taxon>Melanomma</taxon>
    </lineage>
</organism>
<evidence type="ECO:0000313" key="2">
    <source>
        <dbReference type="EMBL" id="KAF2791696.1"/>
    </source>
</evidence>
<dbReference type="Pfam" id="PF14479">
    <property type="entry name" value="HeLo"/>
    <property type="match status" value="1"/>
</dbReference>
<proteinExistence type="predicted"/>
<reference evidence="2" key="1">
    <citation type="journal article" date="2020" name="Stud. Mycol.">
        <title>101 Dothideomycetes genomes: a test case for predicting lifestyles and emergence of pathogens.</title>
        <authorList>
            <person name="Haridas S."/>
            <person name="Albert R."/>
            <person name="Binder M."/>
            <person name="Bloem J."/>
            <person name="Labutti K."/>
            <person name="Salamov A."/>
            <person name="Andreopoulos B."/>
            <person name="Baker S."/>
            <person name="Barry K."/>
            <person name="Bills G."/>
            <person name="Bluhm B."/>
            <person name="Cannon C."/>
            <person name="Castanera R."/>
            <person name="Culley D."/>
            <person name="Daum C."/>
            <person name="Ezra D."/>
            <person name="Gonzalez J."/>
            <person name="Henrissat B."/>
            <person name="Kuo A."/>
            <person name="Liang C."/>
            <person name="Lipzen A."/>
            <person name="Lutzoni F."/>
            <person name="Magnuson J."/>
            <person name="Mondo S."/>
            <person name="Nolan M."/>
            <person name="Ohm R."/>
            <person name="Pangilinan J."/>
            <person name="Park H.-J."/>
            <person name="Ramirez L."/>
            <person name="Alfaro M."/>
            <person name="Sun H."/>
            <person name="Tritt A."/>
            <person name="Yoshinaga Y."/>
            <person name="Zwiers L.-H."/>
            <person name="Turgeon B."/>
            <person name="Goodwin S."/>
            <person name="Spatafora J."/>
            <person name="Crous P."/>
            <person name="Grigoriev I."/>
        </authorList>
    </citation>
    <scope>NUCLEOTIDE SEQUENCE</scope>
    <source>
        <strain evidence="2">CBS 109.77</strain>
    </source>
</reference>
<keyword evidence="3" id="KW-1185">Reference proteome</keyword>
<evidence type="ECO:0000259" key="1">
    <source>
        <dbReference type="Pfam" id="PF14479"/>
    </source>
</evidence>
<name>A0A6A6X5T8_9PLEO</name>
<dbReference type="InterPro" id="IPR011009">
    <property type="entry name" value="Kinase-like_dom_sf"/>
</dbReference>
<dbReference type="EMBL" id="MU002006">
    <property type="protein sequence ID" value="KAF2791696.1"/>
    <property type="molecule type" value="Genomic_DNA"/>
</dbReference>
<dbReference type="PANTHER" id="PTHR37542">
    <property type="entry name" value="HELO DOMAIN-CONTAINING PROTEIN-RELATED"/>
    <property type="match status" value="1"/>
</dbReference>
<dbReference type="Gene3D" id="1.10.510.10">
    <property type="entry name" value="Transferase(Phosphotransferase) domain 1"/>
    <property type="match status" value="1"/>
</dbReference>
<dbReference type="InterPro" id="IPR038305">
    <property type="entry name" value="HeLo_sf"/>
</dbReference>
<sequence length="611" mass="69591">MVLPVDPVALATLSFTLAAKAWTTFKAALHFSDDANDLILRLDIEQTRFHLWSRNAGYENTGDSLDECLLPVVELVDHILKKLTALFEDVEQLRTRYGLINDDAEVDESKKLQKFLYNLNKALHATRIKTTSPLEDDESMAPQAVRRISTLKKMRWGVRDKIRFQELVEAVETHVLKLNQLLNDSQQKKLAEDRARLNAVIVGTIEDVATLQLVRSAALVGIQDVPINNLCGRLALSDRMPSTDSSLSESQFSLPLADFPCLDDFRDTSTTRMVTRRTSVPDRLILLERKTYPTNVTQEEFSLLSDRIERIVLLLRVQRGDLRTLRCIGYIHDISGQCWWMAFDYPTTIPRTLSSRVPISLLDLFADKTSIRPPLEARITLAGILASSVSGLFNSSWLHKSIRSENILFPQQTVLKLETIPDVFDTTSPFLTGFEYSRQHMERSLGKLCYRDVNRAIYQHPFYQGQAPNPYRIQYDMYSFGLVLVEIARWMPLASFLDNKKPSTASAKPPQPLTKMNNFTEASAKELQKRVLYFVDREMAFRVGTPYRDAVRWCLTRADEKMKSEVQQVLGNGVMATAEADWRPALEFYNNVVVPFERLALGNCAKRPSSS</sequence>
<evidence type="ECO:0000313" key="3">
    <source>
        <dbReference type="Proteomes" id="UP000799757"/>
    </source>
</evidence>
<feature type="domain" description="Prion-inhibition and propagation HeLo" evidence="1">
    <location>
        <begin position="15"/>
        <end position="213"/>
    </location>
</feature>
<dbReference type="Proteomes" id="UP000799757">
    <property type="component" value="Unassembled WGS sequence"/>
</dbReference>
<dbReference type="Gene3D" id="1.20.120.1020">
    <property type="entry name" value="Prion-inhibition and propagation, HeLo domain"/>
    <property type="match status" value="1"/>
</dbReference>
<protein>
    <recommendedName>
        <fullName evidence="1">Prion-inhibition and propagation HeLo domain-containing protein</fullName>
    </recommendedName>
</protein>
<gene>
    <name evidence="2" type="ORF">K505DRAFT_409080</name>
</gene>
<dbReference type="AlphaFoldDB" id="A0A6A6X5T8"/>
<dbReference type="InterPro" id="IPR029498">
    <property type="entry name" value="HeLo_dom"/>
</dbReference>
<dbReference type="OrthoDB" id="1911848at2759"/>